<keyword evidence="2 4" id="KW-0547">Nucleotide-binding</keyword>
<proteinExistence type="predicted"/>
<dbReference type="Pfam" id="PF01580">
    <property type="entry name" value="FtsK_SpoIIIE"/>
    <property type="match status" value="2"/>
</dbReference>
<dbReference type="InterPro" id="IPR000253">
    <property type="entry name" value="FHA_dom"/>
</dbReference>
<dbReference type="SMART" id="SM00240">
    <property type="entry name" value="FHA"/>
    <property type="match status" value="1"/>
</dbReference>
<keyword evidence="5" id="KW-0472">Membrane</keyword>
<dbReference type="EMBL" id="BAAAQD010000047">
    <property type="protein sequence ID" value="GAA1571624.1"/>
    <property type="molecule type" value="Genomic_DNA"/>
</dbReference>
<dbReference type="Gene3D" id="3.40.50.300">
    <property type="entry name" value="P-loop containing nucleotide triphosphate hydrolases"/>
    <property type="match status" value="4"/>
</dbReference>
<keyword evidence="9" id="KW-1185">Reference proteome</keyword>
<evidence type="ECO:0000313" key="9">
    <source>
        <dbReference type="Proteomes" id="UP001501470"/>
    </source>
</evidence>
<dbReference type="InterPro" id="IPR002543">
    <property type="entry name" value="FtsK_dom"/>
</dbReference>
<protein>
    <submittedName>
        <fullName evidence="8">FtsK/SpoIIIE domain-containing protein</fullName>
    </submittedName>
</protein>
<keyword evidence="5" id="KW-0812">Transmembrane</keyword>
<reference evidence="8 9" key="1">
    <citation type="journal article" date="2019" name="Int. J. Syst. Evol. Microbiol.">
        <title>The Global Catalogue of Microorganisms (GCM) 10K type strain sequencing project: providing services to taxonomists for standard genome sequencing and annotation.</title>
        <authorList>
            <consortium name="The Broad Institute Genomics Platform"/>
            <consortium name="The Broad Institute Genome Sequencing Center for Infectious Disease"/>
            <person name="Wu L."/>
            <person name="Ma J."/>
        </authorList>
    </citation>
    <scope>NUCLEOTIDE SEQUENCE [LARGE SCALE GENOMIC DNA]</scope>
    <source>
        <strain evidence="8 9">JCM 15933</strain>
    </source>
</reference>
<dbReference type="Gene3D" id="2.60.200.20">
    <property type="match status" value="1"/>
</dbReference>
<feature type="binding site" evidence="4">
    <location>
        <begin position="993"/>
        <end position="1000"/>
    </location>
    <ligand>
        <name>ATP</name>
        <dbReference type="ChEBI" id="CHEBI:30616"/>
    </ligand>
</feature>
<evidence type="ECO:0000256" key="5">
    <source>
        <dbReference type="SAM" id="Phobius"/>
    </source>
</evidence>
<dbReference type="Pfam" id="PF00498">
    <property type="entry name" value="FHA"/>
    <property type="match status" value="1"/>
</dbReference>
<dbReference type="PROSITE" id="PS50006">
    <property type="entry name" value="FHA_DOMAIN"/>
    <property type="match status" value="1"/>
</dbReference>
<dbReference type="InterPro" id="IPR008984">
    <property type="entry name" value="SMAD_FHA_dom_sf"/>
</dbReference>
<evidence type="ECO:0000256" key="4">
    <source>
        <dbReference type="PROSITE-ProRule" id="PRU00289"/>
    </source>
</evidence>
<evidence type="ECO:0000256" key="3">
    <source>
        <dbReference type="ARBA" id="ARBA00022840"/>
    </source>
</evidence>
<sequence>MRAVEIVEFPQRNGSGGGKRVRFPVTVMLSGSAHELHAEVQPDARVEDLARALAAHFATPGEVGVATAAGPLDADASLVDAGVRAGALLHVTLGTGPGAAAPATGQAAGRRLRVVAGPDAGVVFALPGTGTVTIGRTADNDVQLTGTGISRRHAALRVGPGGVEVSDTGSSNGTTLDGARLTAPARLVPGAVLRIGRDELVLDLLPADAPATDAPDAARPLPDGTLRVTRPHRFVPAAPVVTVDLPRRPDERRGGTAAVGIGAAGGLVLGVVAFLVWHNAMFLLFSGVSTVTLLATGVWTWWRGRSDSRREQQRFRTASDDRQAELTALLTEERQRLLEQSPDVAGTVLLAQHHDARLWQRRPTHDDFLRLRIGVADQPSQITVRDPSASPDAPPVQQPVQPQVPVLADLGTAGTVGIAGPRAQARALARWLLLQAVVQSGPADLSVAVLTRAGDAADDTGAAASWDWVRWLPHARPDTGPLARVGVDTATLTHQVETLAAVVAARRRPDAQPRRFGHNWLVVVDNLPEFDVPGLADVLAHGPDAGVFIVAVGQLPYRCPITVDFTDAARVRLRRMHQPDLDGVVADQVSAVAAERAGRALAPLRDPETQHAGGGMPAEVALLDLADTADLDARWRRRPRQTRVAIGRTGDGPLNVDIAAHGPHLLVAGATGWGKSAFLQSLIGALALANRPDELGFVLVDFKGGAAFAAFADLPHTVGSISNLDGRQVMRALDSLAGELDRRQRYLAAAGVEKLELYQQRADAGTLPPGCPPRLPRLLVVIDEFAMLKEQLPAEILTRLVHVATVGRSLGLHLVIGTQTPRGVVPAEIRPNINLQVALHLPAEHSLDVIGRPDASTLTGKGQAYLRRGEDTDLVLFQSAFLGGGTRRAPGERVRLIRSPWPRLGYPPADAARSAARDVDVLVDAVRAAAPAAGVSGPERPWLDELSAALPLSSVPLSAPSGLVFGREDQPELRAQPAAVWDLHEGTNLLVAGRPRSGRSTFLRTVAAAALRTGEIHIYVMDCGGTLGDLAALPHCGAVVDAGQLDRGARLLARLEALIRERERGGGPRTLLLVDDWDTWLQTFGEVDHGTLYDALVRIARKGPAVGVHVAVAGSGALLTSGRFRALTESSRDLLALPFAPGDHALLGIPATAVPGDQRPGQAIRLTGRHRIVQVAVADPGVTAAAVTIRPWRVDELPDQISVASAATLPRDSSPSGIPAGAGGTSPSWVPAGVGGDDLHLLGVDLTAEGPGFYVTGERRSGRSTALLGIALDLLSRGTQVVILAPVRTSPLHALSGVPGVAAILGVRQPSVRQAQLALAAAGTTGCVVLVDDAEHLLRGDAGAVLREFLLETDPAHLGMVVAAAVDDLAAPPPGSFAAEAGRSGAGLLLGPRQPRAHLFNTVVKIPQAYVTADPPGRGVLIRPRGMAPVQVPYATTDDAAALVAARPRRVPQLLGITDALAGPAPTTVPRLRSIVAELLAAGFDALEPAAATQALELAGAGFTGSPTELLAKVRPFS</sequence>
<evidence type="ECO:0000259" key="7">
    <source>
        <dbReference type="PROSITE" id="PS50901"/>
    </source>
</evidence>
<dbReference type="PANTHER" id="PTHR22683:SF1">
    <property type="entry name" value="TYPE VII SECRETION SYSTEM PROTEIN ESSC"/>
    <property type="match status" value="1"/>
</dbReference>
<dbReference type="InterPro" id="IPR003593">
    <property type="entry name" value="AAA+_ATPase"/>
</dbReference>
<dbReference type="InterPro" id="IPR050206">
    <property type="entry name" value="FtsK/SpoIIIE/SftA"/>
</dbReference>
<feature type="transmembrane region" description="Helical" evidence="5">
    <location>
        <begin position="283"/>
        <end position="302"/>
    </location>
</feature>
<dbReference type="SMART" id="SM00382">
    <property type="entry name" value="AAA"/>
    <property type="match status" value="3"/>
</dbReference>
<keyword evidence="5" id="KW-1133">Transmembrane helix</keyword>
<comment type="caution">
    <text evidence="8">The sequence shown here is derived from an EMBL/GenBank/DDBJ whole genome shotgun (WGS) entry which is preliminary data.</text>
</comment>
<dbReference type="SUPFAM" id="SSF49879">
    <property type="entry name" value="SMAD/FHA domain"/>
    <property type="match status" value="1"/>
</dbReference>
<dbReference type="Proteomes" id="UP001501470">
    <property type="component" value="Unassembled WGS sequence"/>
</dbReference>
<keyword evidence="3 4" id="KW-0067">ATP-binding</keyword>
<keyword evidence="1" id="KW-0597">Phosphoprotein</keyword>
<dbReference type="SUPFAM" id="SSF52540">
    <property type="entry name" value="P-loop containing nucleoside triphosphate hydrolases"/>
    <property type="match status" value="2"/>
</dbReference>
<feature type="binding site" evidence="4">
    <location>
        <begin position="669"/>
        <end position="676"/>
    </location>
    <ligand>
        <name>ATP</name>
        <dbReference type="ChEBI" id="CHEBI:30616"/>
    </ligand>
</feature>
<dbReference type="InterPro" id="IPR027417">
    <property type="entry name" value="P-loop_NTPase"/>
</dbReference>
<feature type="transmembrane region" description="Helical" evidence="5">
    <location>
        <begin position="257"/>
        <end position="277"/>
    </location>
</feature>
<evidence type="ECO:0000256" key="1">
    <source>
        <dbReference type="ARBA" id="ARBA00022553"/>
    </source>
</evidence>
<accession>A0ABN2D9U0</accession>
<dbReference type="PANTHER" id="PTHR22683">
    <property type="entry name" value="SPORULATION PROTEIN RELATED"/>
    <property type="match status" value="1"/>
</dbReference>
<evidence type="ECO:0000313" key="8">
    <source>
        <dbReference type="EMBL" id="GAA1571624.1"/>
    </source>
</evidence>
<evidence type="ECO:0000256" key="2">
    <source>
        <dbReference type="ARBA" id="ARBA00022741"/>
    </source>
</evidence>
<name>A0ABN2D9U0_9ACTN</name>
<organism evidence="8 9">
    <name type="scientific">Dactylosporangium maewongense</name>
    <dbReference type="NCBI Taxonomy" id="634393"/>
    <lineage>
        <taxon>Bacteria</taxon>
        <taxon>Bacillati</taxon>
        <taxon>Actinomycetota</taxon>
        <taxon>Actinomycetes</taxon>
        <taxon>Micromonosporales</taxon>
        <taxon>Micromonosporaceae</taxon>
        <taxon>Dactylosporangium</taxon>
    </lineage>
</organism>
<dbReference type="PROSITE" id="PS50901">
    <property type="entry name" value="FTSK"/>
    <property type="match status" value="2"/>
</dbReference>
<feature type="domain" description="FHA" evidence="6">
    <location>
        <begin position="132"/>
        <end position="181"/>
    </location>
</feature>
<dbReference type="CDD" id="cd00060">
    <property type="entry name" value="FHA"/>
    <property type="match status" value="1"/>
</dbReference>
<feature type="domain" description="FtsK" evidence="7">
    <location>
        <begin position="975"/>
        <end position="1146"/>
    </location>
</feature>
<gene>
    <name evidence="8" type="ORF">GCM10009827_111920</name>
</gene>
<evidence type="ECO:0000259" key="6">
    <source>
        <dbReference type="PROSITE" id="PS50006"/>
    </source>
</evidence>
<feature type="domain" description="FtsK" evidence="7">
    <location>
        <begin position="651"/>
        <end position="848"/>
    </location>
</feature>